<feature type="region of interest" description="Disordered" evidence="1">
    <location>
        <begin position="190"/>
        <end position="220"/>
    </location>
</feature>
<name>A0A0A9AVG4_ARUDO</name>
<protein>
    <submittedName>
        <fullName evidence="3">Uncharacterized protein</fullName>
    </submittedName>
</protein>
<keyword evidence="2" id="KW-1133">Transmembrane helix</keyword>
<evidence type="ECO:0000256" key="2">
    <source>
        <dbReference type="SAM" id="Phobius"/>
    </source>
</evidence>
<feature type="transmembrane region" description="Helical" evidence="2">
    <location>
        <begin position="49"/>
        <end position="69"/>
    </location>
</feature>
<sequence length="220" mass="23363">MYLLGTSRHARFSFFILEQTSDTASLVFVGTGVVAASFGVLMNSALTTVPFLTAAATGSFWCFMLRNGSCLGRTALLRGVVSAFFLALGTSILATLVRTGDARRAQIRWAFSRVFASAFSAASVAVLSLARRALGGFGGAECGHFSIELWFLLPIAFCSRTLGLLTAMTRMRKLRSRASGSTCSWLWSQPTRRQNQAGSSTGRAASGAVRSTNLGASMSS</sequence>
<feature type="compositionally biased region" description="Low complexity" evidence="1">
    <location>
        <begin position="197"/>
        <end position="211"/>
    </location>
</feature>
<feature type="transmembrane region" description="Helical" evidence="2">
    <location>
        <begin position="75"/>
        <end position="97"/>
    </location>
</feature>
<reference evidence="3" key="2">
    <citation type="journal article" date="2015" name="Data Brief">
        <title>Shoot transcriptome of the giant reed, Arundo donax.</title>
        <authorList>
            <person name="Barrero R.A."/>
            <person name="Guerrero F.D."/>
            <person name="Moolhuijzen P."/>
            <person name="Goolsby J.A."/>
            <person name="Tidwell J."/>
            <person name="Bellgard S.E."/>
            <person name="Bellgard M.I."/>
        </authorList>
    </citation>
    <scope>NUCLEOTIDE SEQUENCE</scope>
    <source>
        <tissue evidence="3">Shoot tissue taken approximately 20 cm above the soil surface</tissue>
    </source>
</reference>
<keyword evidence="2" id="KW-0472">Membrane</keyword>
<dbReference type="AlphaFoldDB" id="A0A0A9AVG4"/>
<evidence type="ECO:0000256" key="1">
    <source>
        <dbReference type="SAM" id="MobiDB-lite"/>
    </source>
</evidence>
<accession>A0A0A9AVG4</accession>
<feature type="transmembrane region" description="Helical" evidence="2">
    <location>
        <begin position="23"/>
        <end position="42"/>
    </location>
</feature>
<proteinExistence type="predicted"/>
<feature type="transmembrane region" description="Helical" evidence="2">
    <location>
        <begin position="109"/>
        <end position="129"/>
    </location>
</feature>
<reference evidence="3" key="1">
    <citation type="submission" date="2014-09" db="EMBL/GenBank/DDBJ databases">
        <authorList>
            <person name="Magalhaes I.L.F."/>
            <person name="Oliveira U."/>
            <person name="Santos F.R."/>
            <person name="Vidigal T.H.D.A."/>
            <person name="Brescovit A.D."/>
            <person name="Santos A.J."/>
        </authorList>
    </citation>
    <scope>NUCLEOTIDE SEQUENCE</scope>
    <source>
        <tissue evidence="3">Shoot tissue taken approximately 20 cm above the soil surface</tissue>
    </source>
</reference>
<feature type="transmembrane region" description="Helical" evidence="2">
    <location>
        <begin position="149"/>
        <end position="167"/>
    </location>
</feature>
<keyword evidence="2" id="KW-0812">Transmembrane</keyword>
<dbReference type="EMBL" id="GBRH01244980">
    <property type="protein sequence ID" value="JAD52915.1"/>
    <property type="molecule type" value="Transcribed_RNA"/>
</dbReference>
<organism evidence="3">
    <name type="scientific">Arundo donax</name>
    <name type="common">Giant reed</name>
    <name type="synonym">Donax arundinaceus</name>
    <dbReference type="NCBI Taxonomy" id="35708"/>
    <lineage>
        <taxon>Eukaryota</taxon>
        <taxon>Viridiplantae</taxon>
        <taxon>Streptophyta</taxon>
        <taxon>Embryophyta</taxon>
        <taxon>Tracheophyta</taxon>
        <taxon>Spermatophyta</taxon>
        <taxon>Magnoliopsida</taxon>
        <taxon>Liliopsida</taxon>
        <taxon>Poales</taxon>
        <taxon>Poaceae</taxon>
        <taxon>PACMAD clade</taxon>
        <taxon>Arundinoideae</taxon>
        <taxon>Arundineae</taxon>
        <taxon>Arundo</taxon>
    </lineage>
</organism>
<evidence type="ECO:0000313" key="3">
    <source>
        <dbReference type="EMBL" id="JAD52915.1"/>
    </source>
</evidence>